<dbReference type="OMA" id="FRCHNIG"/>
<keyword evidence="10" id="KW-1185">Reference proteome</keyword>
<sequence>MPFSMFNLTANMDLQSIVVFPEYHRLVTVVVPDLWDYYHEEPTHPDGFLGDLRTYCMPISWQELKLPFLLAVVWTLLRMLMTTQVFKPLAVWGKLREDNINKLPESAWRCLCHCITWSFAAYVLLSNYPDIFFRPHTAFKDWKVGNSVPSDIYLVYAIQGGYYLHRIVDTLFHDIWRTDTVVMSLHHVLSLTLITFSYASRYHNIGILVSFFHDFDDIWLEVSKVCVYLKFRNGKKHQNWQTFANICFTILTISWCVMRLYWYPLKVLRNCTPSVARKHAIGFVPFGILFNIMLWLLLALDIYWFMHIVVVLKKVAMGQMKEVDDIRDYDVNKQLMEEEAKNAKRE</sequence>
<evidence type="ECO:0000313" key="11">
    <source>
        <dbReference type="RefSeq" id="XP_022083552.1"/>
    </source>
</evidence>
<name>A0A8B7XTK2_ACAPL</name>
<dbReference type="GO" id="GO:0016020">
    <property type="term" value="C:membrane"/>
    <property type="evidence" value="ECO:0007669"/>
    <property type="project" value="UniProtKB-SubCell"/>
</dbReference>
<dbReference type="PANTHER" id="PTHR12560:SF58">
    <property type="entry name" value="CERAMIDE SYNTHASE 1"/>
    <property type="match status" value="1"/>
</dbReference>
<dbReference type="GO" id="GO:0050291">
    <property type="term" value="F:sphingosine N-acyltransferase activity"/>
    <property type="evidence" value="ECO:0007669"/>
    <property type="project" value="InterPro"/>
</dbReference>
<dbReference type="InterPro" id="IPR006634">
    <property type="entry name" value="TLC-dom"/>
</dbReference>
<dbReference type="OrthoDB" id="537032at2759"/>
<organism evidence="10 11">
    <name type="scientific">Acanthaster planci</name>
    <name type="common">Crown-of-thorns starfish</name>
    <dbReference type="NCBI Taxonomy" id="133434"/>
    <lineage>
        <taxon>Eukaryota</taxon>
        <taxon>Metazoa</taxon>
        <taxon>Echinodermata</taxon>
        <taxon>Eleutherozoa</taxon>
        <taxon>Asterozoa</taxon>
        <taxon>Asteroidea</taxon>
        <taxon>Valvatacea</taxon>
        <taxon>Valvatida</taxon>
        <taxon>Acanthasteridae</taxon>
        <taxon>Acanthaster</taxon>
    </lineage>
</organism>
<evidence type="ECO:0000256" key="8">
    <source>
        <dbReference type="SAM" id="Phobius"/>
    </source>
</evidence>
<comment type="subcellular location">
    <subcellularLocation>
        <location evidence="1">Membrane</location>
        <topology evidence="1">Multi-pass membrane protein</topology>
    </subcellularLocation>
</comment>
<feature type="transmembrane region" description="Helical" evidence="8">
    <location>
        <begin position="242"/>
        <end position="263"/>
    </location>
</feature>
<evidence type="ECO:0000256" key="4">
    <source>
        <dbReference type="ARBA" id="ARBA00022692"/>
    </source>
</evidence>
<evidence type="ECO:0000256" key="3">
    <source>
        <dbReference type="ARBA" id="ARBA00004991"/>
    </source>
</evidence>
<dbReference type="PIRSF" id="PIRSF005225">
    <property type="entry name" value="LAG1_LAC1"/>
    <property type="match status" value="1"/>
</dbReference>
<evidence type="ECO:0000256" key="5">
    <source>
        <dbReference type="ARBA" id="ARBA00022989"/>
    </source>
</evidence>
<proteinExistence type="predicted"/>
<evidence type="ECO:0000256" key="2">
    <source>
        <dbReference type="ARBA" id="ARBA00004760"/>
    </source>
</evidence>
<evidence type="ECO:0000256" key="1">
    <source>
        <dbReference type="ARBA" id="ARBA00004141"/>
    </source>
</evidence>
<dbReference type="KEGG" id="aplc:110975400"/>
<reference evidence="11" key="1">
    <citation type="submission" date="2025-08" db="UniProtKB">
        <authorList>
            <consortium name="RefSeq"/>
        </authorList>
    </citation>
    <scope>IDENTIFICATION</scope>
</reference>
<gene>
    <name evidence="11" type="primary">LOC110975400</name>
</gene>
<keyword evidence="4 7" id="KW-0812">Transmembrane</keyword>
<comment type="pathway">
    <text evidence="2">Lipid metabolism; sphingolipid metabolism.</text>
</comment>
<feature type="transmembrane region" description="Helical" evidence="8">
    <location>
        <begin position="283"/>
        <end position="312"/>
    </location>
</feature>
<dbReference type="Pfam" id="PF03798">
    <property type="entry name" value="TRAM_LAG1_CLN8"/>
    <property type="match status" value="1"/>
</dbReference>
<evidence type="ECO:0000313" key="10">
    <source>
        <dbReference type="Proteomes" id="UP000694845"/>
    </source>
</evidence>
<evidence type="ECO:0000259" key="9">
    <source>
        <dbReference type="PROSITE" id="PS50922"/>
    </source>
</evidence>
<dbReference type="RefSeq" id="XP_022083552.1">
    <property type="nucleotide sequence ID" value="XM_022227860.1"/>
</dbReference>
<accession>A0A8B7XTK2</accession>
<dbReference type="InterPro" id="IPR016439">
    <property type="entry name" value="Lag1/Lac1-like"/>
</dbReference>
<dbReference type="UniPathway" id="UPA00222"/>
<feature type="domain" description="TLC" evidence="9">
    <location>
        <begin position="99"/>
        <end position="317"/>
    </location>
</feature>
<dbReference type="GO" id="GO:0046513">
    <property type="term" value="P:ceramide biosynthetic process"/>
    <property type="evidence" value="ECO:0007669"/>
    <property type="project" value="InterPro"/>
</dbReference>
<dbReference type="PROSITE" id="PS50922">
    <property type="entry name" value="TLC"/>
    <property type="match status" value="1"/>
</dbReference>
<comment type="pathway">
    <text evidence="3">Sphingolipid metabolism.</text>
</comment>
<evidence type="ECO:0000256" key="7">
    <source>
        <dbReference type="PROSITE-ProRule" id="PRU00205"/>
    </source>
</evidence>
<dbReference type="Proteomes" id="UP000694845">
    <property type="component" value="Unplaced"/>
</dbReference>
<protein>
    <submittedName>
        <fullName evidence="11">Ceramide synthase 1-like</fullName>
    </submittedName>
</protein>
<dbReference type="GeneID" id="110975400"/>
<dbReference type="PANTHER" id="PTHR12560">
    <property type="entry name" value="LONGEVITY ASSURANCE FACTOR 1 LAG1"/>
    <property type="match status" value="1"/>
</dbReference>
<keyword evidence="5 8" id="KW-1133">Transmembrane helix</keyword>
<keyword evidence="6 7" id="KW-0472">Membrane</keyword>
<dbReference type="AlphaFoldDB" id="A0A8B7XTK2"/>
<evidence type="ECO:0000256" key="6">
    <source>
        <dbReference type="ARBA" id="ARBA00023136"/>
    </source>
</evidence>
<dbReference type="SMART" id="SM00724">
    <property type="entry name" value="TLC"/>
    <property type="match status" value="1"/>
</dbReference>